<name>A0A654BSN0_BACMY</name>
<sequence length="42" mass="4619">MPPQCIYCMVPVLPPSSFASQANLINKIQGKTFILCMKGSFN</sequence>
<dbReference type="KEGG" id="bww:bwei_1838"/>
<evidence type="ECO:0000313" key="2">
    <source>
        <dbReference type="Proteomes" id="UP000437562"/>
    </source>
</evidence>
<dbReference type="AlphaFoldDB" id="A0A654BSN0"/>
<gene>
    <name evidence="1" type="ORF">BACI71_70684</name>
</gene>
<organism evidence="1 2">
    <name type="scientific">Bacillus mycoides</name>
    <dbReference type="NCBI Taxonomy" id="1405"/>
    <lineage>
        <taxon>Bacteria</taxon>
        <taxon>Bacillati</taxon>
        <taxon>Bacillota</taxon>
        <taxon>Bacilli</taxon>
        <taxon>Bacillales</taxon>
        <taxon>Bacillaceae</taxon>
        <taxon>Bacillus</taxon>
        <taxon>Bacillus cereus group</taxon>
    </lineage>
</organism>
<evidence type="ECO:0000313" key="1">
    <source>
        <dbReference type="EMBL" id="VXC83404.1"/>
    </source>
</evidence>
<protein>
    <submittedName>
        <fullName evidence="1">Uncharacterized protein</fullName>
    </submittedName>
</protein>
<accession>A0A654BSN0</accession>
<dbReference type="Proteomes" id="UP000437562">
    <property type="component" value="Unassembled WGS sequence"/>
</dbReference>
<dbReference type="EMBL" id="CABWMC010000032">
    <property type="protein sequence ID" value="VXC83404.1"/>
    <property type="molecule type" value="Genomic_DNA"/>
</dbReference>
<reference evidence="1 2" key="1">
    <citation type="submission" date="2019-10" db="EMBL/GenBank/DDBJ databases">
        <authorList>
            <person name="Karimi E."/>
        </authorList>
    </citation>
    <scope>NUCLEOTIDE SEQUENCE [LARGE SCALE GENOMIC DNA]</scope>
    <source>
        <strain evidence="1">Bacillus sp. 71</strain>
    </source>
</reference>
<proteinExistence type="predicted"/>